<organism evidence="10 11">
    <name type="scientific">candidate division LCP-89 bacterium B3_LCP</name>
    <dbReference type="NCBI Taxonomy" id="2012998"/>
    <lineage>
        <taxon>Bacteria</taxon>
        <taxon>Pseudomonadati</taxon>
        <taxon>Bacteria division LCP-89</taxon>
    </lineage>
</organism>
<feature type="transmembrane region" description="Helical" evidence="6">
    <location>
        <begin position="6"/>
        <end position="24"/>
    </location>
</feature>
<feature type="transmembrane region" description="Helical" evidence="6">
    <location>
        <begin position="378"/>
        <end position="398"/>
    </location>
</feature>
<feature type="transmembrane region" description="Helical" evidence="6">
    <location>
        <begin position="404"/>
        <end position="425"/>
    </location>
</feature>
<accession>A0A532UZB3</accession>
<dbReference type="SUPFAM" id="SSF56281">
    <property type="entry name" value="Metallo-hydrolase/oxidoreductase"/>
    <property type="match status" value="1"/>
</dbReference>
<protein>
    <submittedName>
        <fullName evidence="10">DNA internalization-related competence protein ComEC/Rec2</fullName>
    </submittedName>
</protein>
<dbReference type="Pfam" id="PF13567">
    <property type="entry name" value="DUF4131"/>
    <property type="match status" value="1"/>
</dbReference>
<keyword evidence="2" id="KW-1003">Cell membrane</keyword>
<evidence type="ECO:0000256" key="1">
    <source>
        <dbReference type="ARBA" id="ARBA00004651"/>
    </source>
</evidence>
<keyword evidence="3 6" id="KW-0812">Transmembrane</keyword>
<reference evidence="10 11" key="1">
    <citation type="submission" date="2017-06" db="EMBL/GenBank/DDBJ databases">
        <title>Novel microbial phyla capable of carbon fixation and sulfur reduction in deep-sea sediments.</title>
        <authorList>
            <person name="Huang J."/>
            <person name="Baker B."/>
            <person name="Wang Y."/>
        </authorList>
    </citation>
    <scope>NUCLEOTIDE SEQUENCE [LARGE SCALE GENOMIC DNA]</scope>
    <source>
        <strain evidence="10">B3_LCP</strain>
    </source>
</reference>
<dbReference type="NCBIfam" id="TIGR00360">
    <property type="entry name" value="ComEC_N-term"/>
    <property type="match status" value="1"/>
</dbReference>
<dbReference type="InterPro" id="IPR035681">
    <property type="entry name" value="ComA-like_MBL"/>
</dbReference>
<dbReference type="CDD" id="cd07731">
    <property type="entry name" value="ComA-like_MBL-fold"/>
    <property type="match status" value="1"/>
</dbReference>
<feature type="transmembrane region" description="Helical" evidence="6">
    <location>
        <begin position="314"/>
        <end position="333"/>
    </location>
</feature>
<gene>
    <name evidence="10" type="ORF">CEE37_08160</name>
</gene>
<dbReference type="InterPro" id="IPR004797">
    <property type="entry name" value="Competence_ComEC/Rec2"/>
</dbReference>
<dbReference type="Pfam" id="PF00753">
    <property type="entry name" value="Lactamase_B"/>
    <property type="match status" value="1"/>
</dbReference>
<evidence type="ECO:0000259" key="7">
    <source>
        <dbReference type="Pfam" id="PF00753"/>
    </source>
</evidence>
<dbReference type="InterPro" id="IPR004477">
    <property type="entry name" value="ComEC_N"/>
</dbReference>
<dbReference type="GO" id="GO:0005886">
    <property type="term" value="C:plasma membrane"/>
    <property type="evidence" value="ECO:0007669"/>
    <property type="project" value="UniProtKB-SubCell"/>
</dbReference>
<dbReference type="InterPro" id="IPR025405">
    <property type="entry name" value="DUF4131"/>
</dbReference>
<feature type="transmembrane region" description="Helical" evidence="6">
    <location>
        <begin position="238"/>
        <end position="260"/>
    </location>
</feature>
<dbReference type="Proteomes" id="UP000319619">
    <property type="component" value="Unassembled WGS sequence"/>
</dbReference>
<feature type="domain" description="DUF4131" evidence="9">
    <location>
        <begin position="29"/>
        <end position="172"/>
    </location>
</feature>
<feature type="transmembrane region" description="Helical" evidence="6">
    <location>
        <begin position="29"/>
        <end position="47"/>
    </location>
</feature>
<feature type="transmembrane region" description="Helical" evidence="6">
    <location>
        <begin position="498"/>
        <end position="515"/>
    </location>
</feature>
<dbReference type="InterPro" id="IPR001279">
    <property type="entry name" value="Metallo-B-lactamas"/>
</dbReference>
<evidence type="ECO:0000256" key="5">
    <source>
        <dbReference type="ARBA" id="ARBA00023136"/>
    </source>
</evidence>
<proteinExistence type="predicted"/>
<dbReference type="AlphaFoldDB" id="A0A532UZB3"/>
<dbReference type="PANTHER" id="PTHR30619:SF1">
    <property type="entry name" value="RECOMBINATION PROTEIN 2"/>
    <property type="match status" value="1"/>
</dbReference>
<keyword evidence="5 6" id="KW-0472">Membrane</keyword>
<keyword evidence="4 6" id="KW-1133">Transmembrane helix</keyword>
<comment type="caution">
    <text evidence="10">The sequence shown here is derived from an EMBL/GenBank/DDBJ whole genome shotgun (WGS) entry which is preliminary data.</text>
</comment>
<evidence type="ECO:0000256" key="2">
    <source>
        <dbReference type="ARBA" id="ARBA00022475"/>
    </source>
</evidence>
<name>A0A532UZB3_UNCL8</name>
<dbReference type="GO" id="GO:0030420">
    <property type="term" value="P:establishment of competence for transformation"/>
    <property type="evidence" value="ECO:0007669"/>
    <property type="project" value="InterPro"/>
</dbReference>
<dbReference type="Pfam" id="PF03772">
    <property type="entry name" value="Competence"/>
    <property type="match status" value="1"/>
</dbReference>
<feature type="transmembrane region" description="Helical" evidence="6">
    <location>
        <begin position="272"/>
        <end position="302"/>
    </location>
</feature>
<evidence type="ECO:0000256" key="4">
    <source>
        <dbReference type="ARBA" id="ARBA00022989"/>
    </source>
</evidence>
<feature type="domain" description="Metallo-beta-lactamase" evidence="7">
    <location>
        <begin position="529"/>
        <end position="724"/>
    </location>
</feature>
<evidence type="ECO:0000313" key="11">
    <source>
        <dbReference type="Proteomes" id="UP000319619"/>
    </source>
</evidence>
<comment type="subcellular location">
    <subcellularLocation>
        <location evidence="1">Cell membrane</location>
        <topology evidence="1">Multi-pass membrane protein</topology>
    </subcellularLocation>
</comment>
<dbReference type="EMBL" id="NJBN01000005">
    <property type="protein sequence ID" value="TKJ40290.1"/>
    <property type="molecule type" value="Genomic_DNA"/>
</dbReference>
<evidence type="ECO:0000259" key="9">
    <source>
        <dbReference type="Pfam" id="PF13567"/>
    </source>
</evidence>
<dbReference type="Gene3D" id="3.60.15.10">
    <property type="entry name" value="Ribonuclease Z/Hydroxyacylglutathione hydrolase-like"/>
    <property type="match status" value="1"/>
</dbReference>
<evidence type="ECO:0000313" key="10">
    <source>
        <dbReference type="EMBL" id="TKJ40290.1"/>
    </source>
</evidence>
<dbReference type="NCBIfam" id="TIGR00361">
    <property type="entry name" value="ComEC_Rec2"/>
    <property type="match status" value="1"/>
</dbReference>
<feature type="transmembrane region" description="Helical" evidence="6">
    <location>
        <begin position="469"/>
        <end position="491"/>
    </location>
</feature>
<feature type="transmembrane region" description="Helical" evidence="6">
    <location>
        <begin position="53"/>
        <end position="73"/>
    </location>
</feature>
<evidence type="ECO:0000259" key="8">
    <source>
        <dbReference type="Pfam" id="PF03772"/>
    </source>
</evidence>
<dbReference type="InterPro" id="IPR036866">
    <property type="entry name" value="RibonucZ/Hydroxyglut_hydro"/>
</dbReference>
<dbReference type="PANTHER" id="PTHR30619">
    <property type="entry name" value="DNA INTERNALIZATION/COMPETENCE PROTEIN COMEC/REC2"/>
    <property type="match status" value="1"/>
</dbReference>
<sequence length="771" mass="85096">MKSLPALKIALFLAIGIIIGNLLVLEDTLIFLCSTAVGILVTIAFFKSRWCDFLVYLSLFLVGVLLSGSINLIRYSAENLPQGEILLCGELVEVTYQTGERTVSVFEPDWFSSDAIAFQELNGKLRLITDNGEFPAVPGSRLLLSGEIKPYPPKRNPGGRDLKLEFAYRGIMGWMKPHSIVPVQIADPSAANKVSCALTGAIARMLPPRQAGHLSGMLLGQKSALPTDIRDDFRRSGLYHLLAVSGLHIGFLLAVLTLFINPFVRNLHIRRFLLLALMWGFVIVTGSNTPTLRAALMISLFLLSHEIKRLPNRWNLLGAAALIILLFAPHQLFTPGFQLSFTAMAGVLLAIDVRENLFFRRTDFSHWNGNFWRFIENYAFIPLLISVCTVTFTAPVLIAHFGGYAPVSILLNLIAIPLTGVVFFLGWLAIIFDFIAGIPATAISGAIELGLKSLQWLAQLGSTLPGSFAFGHGGLLSAIVLSAALLGFILYRTWKLRIIVVGGALAFFLLLPVVPTDAHLRVEFLDISQGDAAFVHFPEKANVLIDCGSADAAKFEVIPSLKKRGFHRIDALIISHFDSDHAGGACEIMNFLKVKRLIVNQLDPEDKLGRMIIQTARSKDIPVRQISLGDTICILAGAKCLALWPPRNYQGDDNDRSLVLKLSHGDVDFLFTGDIGWKQERILTTSGSYLNCEVLKIPHHGSRYSSDVDFLNMVKPEHAVISCGKYNPYGHPAAEVMSNLQEMKTFVHRTDMHNAAVYKSNGRDLWSVDWR</sequence>
<evidence type="ECO:0000256" key="3">
    <source>
        <dbReference type="ARBA" id="ARBA00022692"/>
    </source>
</evidence>
<dbReference type="InterPro" id="IPR052159">
    <property type="entry name" value="Competence_DNA_uptake"/>
</dbReference>
<evidence type="ECO:0000256" key="6">
    <source>
        <dbReference type="SAM" id="Phobius"/>
    </source>
</evidence>
<feature type="domain" description="ComEC/Rec2-related protein" evidence="8">
    <location>
        <begin position="217"/>
        <end position="492"/>
    </location>
</feature>